<accession>A0A804PQY4</accession>
<dbReference type="Gene3D" id="3.20.20.80">
    <property type="entry name" value="Glycosidases"/>
    <property type="match status" value="1"/>
</dbReference>
<feature type="compositionally biased region" description="Polar residues" evidence="5">
    <location>
        <begin position="87"/>
        <end position="108"/>
    </location>
</feature>
<evidence type="ECO:0000313" key="7">
    <source>
        <dbReference type="Proteomes" id="UP000007305"/>
    </source>
</evidence>
<reference evidence="6" key="2">
    <citation type="submission" date="2019-07" db="EMBL/GenBank/DDBJ databases">
        <authorList>
            <person name="Seetharam A."/>
            <person name="Woodhouse M."/>
            <person name="Cannon E."/>
        </authorList>
    </citation>
    <scope>NUCLEOTIDE SEQUENCE [LARGE SCALE GENOMIC DNA]</scope>
    <source>
        <strain evidence="6">cv. B73</strain>
    </source>
</reference>
<dbReference type="Pfam" id="PF00332">
    <property type="entry name" value="Glyco_hydro_17"/>
    <property type="match status" value="1"/>
</dbReference>
<sequence length="159" mass="16538">MASENSPSEFAKIVQSKQTRQARLCGADPELLSSLAGSDAEVMVTIPNEQLEHVAEFQEEADLWVVANVARLLQLERAGGRKPADQPLSSDGLRTSSRLQPPSSSEFSSLAFGTAPPSGFTPSDGGGFGTPPGSFNGTGRPGSSRMDGPGSSNRSEGSD</sequence>
<protein>
    <submittedName>
        <fullName evidence="6">Uncharacterized protein</fullName>
    </submittedName>
</protein>
<dbReference type="InterPro" id="IPR000490">
    <property type="entry name" value="Glyco_hydro_17"/>
</dbReference>
<organism evidence="6 7">
    <name type="scientific">Zea mays</name>
    <name type="common">Maize</name>
    <dbReference type="NCBI Taxonomy" id="4577"/>
    <lineage>
        <taxon>Eukaryota</taxon>
        <taxon>Viridiplantae</taxon>
        <taxon>Streptophyta</taxon>
        <taxon>Embryophyta</taxon>
        <taxon>Tracheophyta</taxon>
        <taxon>Spermatophyta</taxon>
        <taxon>Magnoliopsida</taxon>
        <taxon>Liliopsida</taxon>
        <taxon>Poales</taxon>
        <taxon>Poaceae</taxon>
        <taxon>PACMAD clade</taxon>
        <taxon>Panicoideae</taxon>
        <taxon>Andropogonodae</taxon>
        <taxon>Andropogoneae</taxon>
        <taxon>Tripsacinae</taxon>
        <taxon>Zea</taxon>
    </lineage>
</organism>
<dbReference type="SUPFAM" id="SSF51445">
    <property type="entry name" value="(Trans)glycosidases"/>
    <property type="match status" value="1"/>
</dbReference>
<comment type="similarity">
    <text evidence="1 4">Belongs to the glycosyl hydrolase 17 family.</text>
</comment>
<keyword evidence="3" id="KW-0326">Glycosidase</keyword>
<dbReference type="InterPro" id="IPR017853">
    <property type="entry name" value="GH"/>
</dbReference>
<dbReference type="Gramene" id="Zm00001eb258120_T001">
    <property type="protein sequence ID" value="Zm00001eb258120_P001"/>
    <property type="gene ID" value="Zm00001eb258120"/>
</dbReference>
<dbReference type="GO" id="GO:0004553">
    <property type="term" value="F:hydrolase activity, hydrolyzing O-glycosyl compounds"/>
    <property type="evidence" value="ECO:0007669"/>
    <property type="project" value="InterPro"/>
</dbReference>
<proteinExistence type="inferred from homology"/>
<dbReference type="AlphaFoldDB" id="A0A804PQY4"/>
<evidence type="ECO:0000256" key="1">
    <source>
        <dbReference type="ARBA" id="ARBA00008773"/>
    </source>
</evidence>
<evidence type="ECO:0000256" key="4">
    <source>
        <dbReference type="RuleBase" id="RU004335"/>
    </source>
</evidence>
<evidence type="ECO:0000256" key="3">
    <source>
        <dbReference type="ARBA" id="ARBA00023295"/>
    </source>
</evidence>
<evidence type="ECO:0000313" key="6">
    <source>
        <dbReference type="EnsemblPlants" id="Zm00001eb258120_P001"/>
    </source>
</evidence>
<dbReference type="EnsemblPlants" id="Zm00001eb258120_T001">
    <property type="protein sequence ID" value="Zm00001eb258120_P001"/>
    <property type="gene ID" value="Zm00001eb258120"/>
</dbReference>
<dbReference type="Proteomes" id="UP000007305">
    <property type="component" value="Chromosome 5"/>
</dbReference>
<dbReference type="InParanoid" id="A0A804PQY4"/>
<keyword evidence="7" id="KW-1185">Reference proteome</keyword>
<reference evidence="6" key="3">
    <citation type="submission" date="2021-05" db="UniProtKB">
        <authorList>
            <consortium name="EnsemblPlants"/>
        </authorList>
    </citation>
    <scope>IDENTIFICATION</scope>
    <source>
        <strain evidence="6">cv. B73</strain>
    </source>
</reference>
<evidence type="ECO:0000256" key="2">
    <source>
        <dbReference type="ARBA" id="ARBA00022801"/>
    </source>
</evidence>
<evidence type="ECO:0000256" key="5">
    <source>
        <dbReference type="SAM" id="MobiDB-lite"/>
    </source>
</evidence>
<keyword evidence="2" id="KW-0378">Hydrolase</keyword>
<feature type="compositionally biased region" description="Polar residues" evidence="5">
    <location>
        <begin position="150"/>
        <end position="159"/>
    </location>
</feature>
<dbReference type="PANTHER" id="PTHR32227">
    <property type="entry name" value="GLUCAN ENDO-1,3-BETA-GLUCOSIDASE BG1-RELATED-RELATED"/>
    <property type="match status" value="1"/>
</dbReference>
<feature type="region of interest" description="Disordered" evidence="5">
    <location>
        <begin position="76"/>
        <end position="159"/>
    </location>
</feature>
<dbReference type="InterPro" id="IPR044965">
    <property type="entry name" value="Glyco_hydro_17_plant"/>
</dbReference>
<dbReference type="GO" id="GO:0005975">
    <property type="term" value="P:carbohydrate metabolic process"/>
    <property type="evidence" value="ECO:0007669"/>
    <property type="project" value="InterPro"/>
</dbReference>
<name>A0A804PQY4_MAIZE</name>
<reference evidence="7" key="1">
    <citation type="journal article" date="2009" name="Science">
        <title>The B73 maize genome: complexity, diversity, and dynamics.</title>
        <authorList>
            <person name="Schnable P.S."/>
            <person name="Ware D."/>
            <person name="Fulton R.S."/>
            <person name="Stein J.C."/>
            <person name="Wei F."/>
            <person name="Pasternak S."/>
            <person name="Liang C."/>
            <person name="Zhang J."/>
            <person name="Fulton L."/>
            <person name="Graves T.A."/>
            <person name="Minx P."/>
            <person name="Reily A.D."/>
            <person name="Courtney L."/>
            <person name="Kruchowski S.S."/>
            <person name="Tomlinson C."/>
            <person name="Strong C."/>
            <person name="Delehaunty K."/>
            <person name="Fronick C."/>
            <person name="Courtney B."/>
            <person name="Rock S.M."/>
            <person name="Belter E."/>
            <person name="Du F."/>
            <person name="Kim K."/>
            <person name="Abbott R.M."/>
            <person name="Cotton M."/>
            <person name="Levy A."/>
            <person name="Marchetto P."/>
            <person name="Ochoa K."/>
            <person name="Jackson S.M."/>
            <person name="Gillam B."/>
            <person name="Chen W."/>
            <person name="Yan L."/>
            <person name="Higginbotham J."/>
            <person name="Cardenas M."/>
            <person name="Waligorski J."/>
            <person name="Applebaum E."/>
            <person name="Phelps L."/>
            <person name="Falcone J."/>
            <person name="Kanchi K."/>
            <person name="Thane T."/>
            <person name="Scimone A."/>
            <person name="Thane N."/>
            <person name="Henke J."/>
            <person name="Wang T."/>
            <person name="Ruppert J."/>
            <person name="Shah N."/>
            <person name="Rotter K."/>
            <person name="Hodges J."/>
            <person name="Ingenthron E."/>
            <person name="Cordes M."/>
            <person name="Kohlberg S."/>
            <person name="Sgro J."/>
            <person name="Delgado B."/>
            <person name="Mead K."/>
            <person name="Chinwalla A."/>
            <person name="Leonard S."/>
            <person name="Crouse K."/>
            <person name="Collura K."/>
            <person name="Kudrna D."/>
            <person name="Currie J."/>
            <person name="He R."/>
            <person name="Angelova A."/>
            <person name="Rajasekar S."/>
            <person name="Mueller T."/>
            <person name="Lomeli R."/>
            <person name="Scara G."/>
            <person name="Ko A."/>
            <person name="Delaney K."/>
            <person name="Wissotski M."/>
            <person name="Lopez G."/>
            <person name="Campos D."/>
            <person name="Braidotti M."/>
            <person name="Ashley E."/>
            <person name="Golser W."/>
            <person name="Kim H."/>
            <person name="Lee S."/>
            <person name="Lin J."/>
            <person name="Dujmic Z."/>
            <person name="Kim W."/>
            <person name="Talag J."/>
            <person name="Zuccolo A."/>
            <person name="Fan C."/>
            <person name="Sebastian A."/>
            <person name="Kramer M."/>
            <person name="Spiegel L."/>
            <person name="Nascimento L."/>
            <person name="Zutavern T."/>
            <person name="Miller B."/>
            <person name="Ambroise C."/>
            <person name="Muller S."/>
            <person name="Spooner W."/>
            <person name="Narechania A."/>
            <person name="Ren L."/>
            <person name="Wei S."/>
            <person name="Kumari S."/>
            <person name="Faga B."/>
            <person name="Levy M.J."/>
            <person name="McMahan L."/>
            <person name="Van Buren P."/>
            <person name="Vaughn M.W."/>
            <person name="Ying K."/>
            <person name="Yeh C.-T."/>
            <person name="Emrich S.J."/>
            <person name="Jia Y."/>
            <person name="Kalyanaraman A."/>
            <person name="Hsia A.-P."/>
            <person name="Barbazuk W.B."/>
            <person name="Baucom R.S."/>
            <person name="Brutnell T.P."/>
            <person name="Carpita N.C."/>
            <person name="Chaparro C."/>
            <person name="Chia J.-M."/>
            <person name="Deragon J.-M."/>
            <person name="Estill J.C."/>
            <person name="Fu Y."/>
            <person name="Jeddeloh J.A."/>
            <person name="Han Y."/>
            <person name="Lee H."/>
            <person name="Li P."/>
            <person name="Lisch D.R."/>
            <person name="Liu S."/>
            <person name="Liu Z."/>
            <person name="Nagel D.H."/>
            <person name="McCann M.C."/>
            <person name="SanMiguel P."/>
            <person name="Myers A.M."/>
            <person name="Nettleton D."/>
            <person name="Nguyen J."/>
            <person name="Penning B.W."/>
            <person name="Ponnala L."/>
            <person name="Schneider K.L."/>
            <person name="Schwartz D.C."/>
            <person name="Sharma A."/>
            <person name="Soderlund C."/>
            <person name="Springer N.M."/>
            <person name="Sun Q."/>
            <person name="Wang H."/>
            <person name="Waterman M."/>
            <person name="Westerman R."/>
            <person name="Wolfgruber T.K."/>
            <person name="Yang L."/>
            <person name="Yu Y."/>
            <person name="Zhang L."/>
            <person name="Zhou S."/>
            <person name="Zhu Q."/>
            <person name="Bennetzen J.L."/>
            <person name="Dawe R.K."/>
            <person name="Jiang J."/>
            <person name="Jiang N."/>
            <person name="Presting G.G."/>
            <person name="Wessler S.R."/>
            <person name="Aluru S."/>
            <person name="Martienssen R.A."/>
            <person name="Clifton S.W."/>
            <person name="McCombie W.R."/>
            <person name="Wing R.A."/>
            <person name="Wilson R.K."/>
        </authorList>
    </citation>
    <scope>NUCLEOTIDE SEQUENCE [LARGE SCALE GENOMIC DNA]</scope>
    <source>
        <strain evidence="7">cv. B73</strain>
    </source>
</reference>